<organism evidence="2 3">
    <name type="scientific">Celeribacter halophilus</name>
    <dbReference type="NCBI Taxonomy" id="576117"/>
    <lineage>
        <taxon>Bacteria</taxon>
        <taxon>Pseudomonadati</taxon>
        <taxon>Pseudomonadota</taxon>
        <taxon>Alphaproteobacteria</taxon>
        <taxon>Rhodobacterales</taxon>
        <taxon>Roseobacteraceae</taxon>
        <taxon>Celeribacter</taxon>
    </lineage>
</organism>
<dbReference type="OrthoDB" id="7866850at2"/>
<keyword evidence="1" id="KW-1133">Transmembrane helix</keyword>
<proteinExistence type="predicted"/>
<dbReference type="AlphaFoldDB" id="A0A1I3V7U6"/>
<sequence length="259" mass="27537">MTLLLLAIALGVMALPLVTSPAPSHGRIRASGFNGTSVVIGFVVTIAVVAVTSPLFGFGFILAVLLHELGAALAIRLIGHDVARVRLVPLPFMAPPRSDRPFDHALEESFVALYAPALAIPPVVIAFGLAHVLAPVAPGLANFLHITAVMLGSFNFVMLLPFLPFGGGRVMRGISDAFWPQLGTFLTLFMTAAFASAALRDQSLAMAILAAAGLQSLLHRRRPDQDRLTHNQALLVMACYAFVLTVHFTAGFRLLAELV</sequence>
<evidence type="ECO:0000313" key="2">
    <source>
        <dbReference type="EMBL" id="SFJ90201.1"/>
    </source>
</evidence>
<reference evidence="2 3" key="1">
    <citation type="submission" date="2016-10" db="EMBL/GenBank/DDBJ databases">
        <authorList>
            <person name="de Groot N.N."/>
        </authorList>
    </citation>
    <scope>NUCLEOTIDE SEQUENCE [LARGE SCALE GENOMIC DNA]</scope>
    <source>
        <strain evidence="2 3">CGMCC 1.8891</strain>
    </source>
</reference>
<keyword evidence="3" id="KW-1185">Reference proteome</keyword>
<feature type="transmembrane region" description="Helical" evidence="1">
    <location>
        <begin position="177"/>
        <end position="198"/>
    </location>
</feature>
<evidence type="ECO:0000313" key="3">
    <source>
        <dbReference type="Proteomes" id="UP000183299"/>
    </source>
</evidence>
<dbReference type="STRING" id="576117.SAMN04488138_113114"/>
<evidence type="ECO:0008006" key="4">
    <source>
        <dbReference type="Google" id="ProtNLM"/>
    </source>
</evidence>
<name>A0A1I3V7U6_9RHOB</name>
<dbReference type="EMBL" id="FORY01000013">
    <property type="protein sequence ID" value="SFJ90201.1"/>
    <property type="molecule type" value="Genomic_DNA"/>
</dbReference>
<feature type="transmembrane region" description="Helical" evidence="1">
    <location>
        <begin position="233"/>
        <end position="256"/>
    </location>
</feature>
<feature type="transmembrane region" description="Helical" evidence="1">
    <location>
        <begin position="140"/>
        <end position="165"/>
    </location>
</feature>
<keyword evidence="1" id="KW-0812">Transmembrane</keyword>
<feature type="transmembrane region" description="Helical" evidence="1">
    <location>
        <begin position="110"/>
        <end position="134"/>
    </location>
</feature>
<feature type="transmembrane region" description="Helical" evidence="1">
    <location>
        <begin position="38"/>
        <end position="66"/>
    </location>
</feature>
<gene>
    <name evidence="2" type="ORF">SAMN04488138_113114</name>
</gene>
<keyword evidence="1" id="KW-0472">Membrane</keyword>
<accession>A0A1I3V7U6</accession>
<dbReference type="GeneID" id="98666213"/>
<dbReference type="Proteomes" id="UP000183299">
    <property type="component" value="Unassembled WGS sequence"/>
</dbReference>
<dbReference type="RefSeq" id="WP_066608839.1">
    <property type="nucleotide sequence ID" value="NZ_FORY01000013.1"/>
</dbReference>
<evidence type="ECO:0000256" key="1">
    <source>
        <dbReference type="SAM" id="Phobius"/>
    </source>
</evidence>
<protein>
    <recommendedName>
        <fullName evidence="4">Site-2 protease family protein</fullName>
    </recommendedName>
</protein>